<dbReference type="InterPro" id="IPR036097">
    <property type="entry name" value="HisK_dim/P_sf"/>
</dbReference>
<evidence type="ECO:0000256" key="1">
    <source>
        <dbReference type="ARBA" id="ARBA00000085"/>
    </source>
</evidence>
<comment type="subcellular location">
    <subcellularLocation>
        <location evidence="2">Cell membrane</location>
        <topology evidence="2">Multi-pass membrane protein</topology>
    </subcellularLocation>
</comment>
<dbReference type="Gene3D" id="1.10.287.130">
    <property type="match status" value="1"/>
</dbReference>
<dbReference type="SUPFAM" id="SSF47384">
    <property type="entry name" value="Homodimeric domain of signal transducing histidine kinase"/>
    <property type="match status" value="1"/>
</dbReference>
<dbReference type="InterPro" id="IPR003661">
    <property type="entry name" value="HisK_dim/P_dom"/>
</dbReference>
<keyword evidence="9" id="KW-0472">Membrane</keyword>
<gene>
    <name evidence="11" type="ORF">C7400_12893</name>
</gene>
<accession>A0ABX5MG17</accession>
<feature type="transmembrane region" description="Helical" evidence="9">
    <location>
        <begin position="55"/>
        <end position="77"/>
    </location>
</feature>
<dbReference type="Pfam" id="PF00512">
    <property type="entry name" value="HisKA"/>
    <property type="match status" value="1"/>
</dbReference>
<keyword evidence="6" id="KW-0547">Nucleotide-binding</keyword>
<dbReference type="SMART" id="SM00388">
    <property type="entry name" value="HisKA"/>
    <property type="match status" value="1"/>
</dbReference>
<keyword evidence="8" id="KW-0067">ATP-binding</keyword>
<feature type="domain" description="Histidine kinase" evidence="10">
    <location>
        <begin position="137"/>
        <end position="286"/>
    </location>
</feature>
<keyword evidence="5" id="KW-0808">Transferase</keyword>
<keyword evidence="9" id="KW-0812">Transmembrane</keyword>
<dbReference type="CDD" id="cd00075">
    <property type="entry name" value="HATPase"/>
    <property type="match status" value="1"/>
</dbReference>
<keyword evidence="4" id="KW-1003">Cell membrane</keyword>
<keyword evidence="9" id="KW-1133">Transmembrane helix</keyword>
<evidence type="ECO:0000256" key="2">
    <source>
        <dbReference type="ARBA" id="ARBA00004651"/>
    </source>
</evidence>
<evidence type="ECO:0000256" key="9">
    <source>
        <dbReference type="SAM" id="Phobius"/>
    </source>
</evidence>
<organism evidence="11 12">
    <name type="scientific">Paraburkholderia tropica</name>
    <dbReference type="NCBI Taxonomy" id="92647"/>
    <lineage>
        <taxon>Bacteria</taxon>
        <taxon>Pseudomonadati</taxon>
        <taxon>Pseudomonadota</taxon>
        <taxon>Betaproteobacteria</taxon>
        <taxon>Burkholderiales</taxon>
        <taxon>Burkholderiaceae</taxon>
        <taxon>Paraburkholderia</taxon>
    </lineage>
</organism>
<dbReference type="Proteomes" id="UP000247515">
    <property type="component" value="Unassembled WGS sequence"/>
</dbReference>
<sequence>MLKTAAATGKTKVDDVSSGADAVVAVACPVPHHRDLLAWTLTRARSQLGPYGERAATILSGFLIFIVLLAFVLALALRRWKRNLTCLETALAEDGEFEQGKRITRLGERDLDQIVEALNRYVDPAERFSALGKMAAQIAHEIRNPAGAMRLKAENALAGDDARREAALKTIIEQGGSIESQVTSLLALTQPVTLQLREVDLNYWLGNLKVPHEPHAQNRQIDLNVEVAGLRPVFDTTQMARALDNLIVNALRHAPPGGYVKVTGRHTRSDGGERLRFEVSDNGPGVRARRKYRRQPRSEHGLPWHSAHLHGLARTRLLTLAQKRRSMPPYGSLWVARLLHGSCWRSLLLFAYIGQCREA</sequence>
<evidence type="ECO:0000256" key="8">
    <source>
        <dbReference type="ARBA" id="ARBA00022840"/>
    </source>
</evidence>
<evidence type="ECO:0000256" key="4">
    <source>
        <dbReference type="ARBA" id="ARBA00022475"/>
    </source>
</evidence>
<dbReference type="EC" id="2.7.13.3" evidence="3"/>
<dbReference type="InterPro" id="IPR003594">
    <property type="entry name" value="HATPase_dom"/>
</dbReference>
<comment type="caution">
    <text evidence="11">The sequence shown here is derived from an EMBL/GenBank/DDBJ whole genome shotgun (WGS) entry which is preliminary data.</text>
</comment>
<keyword evidence="12" id="KW-1185">Reference proteome</keyword>
<evidence type="ECO:0000313" key="11">
    <source>
        <dbReference type="EMBL" id="PXX07942.1"/>
    </source>
</evidence>
<dbReference type="PANTHER" id="PTHR44936">
    <property type="entry name" value="SENSOR PROTEIN CREC"/>
    <property type="match status" value="1"/>
</dbReference>
<evidence type="ECO:0000256" key="3">
    <source>
        <dbReference type="ARBA" id="ARBA00012438"/>
    </source>
</evidence>
<dbReference type="PANTHER" id="PTHR44936:SF10">
    <property type="entry name" value="SENSOR PROTEIN RSTB"/>
    <property type="match status" value="1"/>
</dbReference>
<dbReference type="PROSITE" id="PS50109">
    <property type="entry name" value="HIS_KIN"/>
    <property type="match status" value="1"/>
</dbReference>
<evidence type="ECO:0000313" key="12">
    <source>
        <dbReference type="Proteomes" id="UP000247515"/>
    </source>
</evidence>
<reference evidence="11 12" key="1">
    <citation type="submission" date="2018-05" db="EMBL/GenBank/DDBJ databases">
        <title>Genomic Encyclopedia of Type Strains, Phase IV (KMG-V): Genome sequencing to study the core and pangenomes of soil and plant-associated prokaryotes.</title>
        <authorList>
            <person name="Whitman W."/>
        </authorList>
    </citation>
    <scope>NUCLEOTIDE SEQUENCE [LARGE SCALE GENOMIC DNA]</scope>
    <source>
        <strain evidence="11 12">SIr-6563</strain>
    </source>
</reference>
<evidence type="ECO:0000256" key="7">
    <source>
        <dbReference type="ARBA" id="ARBA00022777"/>
    </source>
</evidence>
<dbReference type="Pfam" id="PF02518">
    <property type="entry name" value="HATPase_c"/>
    <property type="match status" value="1"/>
</dbReference>
<keyword evidence="7 11" id="KW-0418">Kinase</keyword>
<dbReference type="EMBL" id="QJJV01000028">
    <property type="protein sequence ID" value="PXX07942.1"/>
    <property type="molecule type" value="Genomic_DNA"/>
</dbReference>
<evidence type="ECO:0000256" key="6">
    <source>
        <dbReference type="ARBA" id="ARBA00022741"/>
    </source>
</evidence>
<comment type="catalytic activity">
    <reaction evidence="1">
        <text>ATP + protein L-histidine = ADP + protein N-phospho-L-histidine.</text>
        <dbReference type="EC" id="2.7.13.3"/>
    </reaction>
</comment>
<dbReference type="Gene3D" id="3.30.565.10">
    <property type="entry name" value="Histidine kinase-like ATPase, C-terminal domain"/>
    <property type="match status" value="1"/>
</dbReference>
<dbReference type="InterPro" id="IPR050980">
    <property type="entry name" value="2C_sensor_his_kinase"/>
</dbReference>
<protein>
    <recommendedName>
        <fullName evidence="3">histidine kinase</fullName>
        <ecNumber evidence="3">2.7.13.3</ecNumber>
    </recommendedName>
</protein>
<dbReference type="InterPro" id="IPR036890">
    <property type="entry name" value="HATPase_C_sf"/>
</dbReference>
<evidence type="ECO:0000259" key="10">
    <source>
        <dbReference type="PROSITE" id="PS50109"/>
    </source>
</evidence>
<dbReference type="CDD" id="cd00082">
    <property type="entry name" value="HisKA"/>
    <property type="match status" value="1"/>
</dbReference>
<dbReference type="SUPFAM" id="SSF55874">
    <property type="entry name" value="ATPase domain of HSP90 chaperone/DNA topoisomerase II/histidine kinase"/>
    <property type="match status" value="1"/>
</dbReference>
<dbReference type="GO" id="GO:0016301">
    <property type="term" value="F:kinase activity"/>
    <property type="evidence" value="ECO:0007669"/>
    <property type="project" value="UniProtKB-KW"/>
</dbReference>
<dbReference type="InterPro" id="IPR005467">
    <property type="entry name" value="His_kinase_dom"/>
</dbReference>
<evidence type="ECO:0000256" key="5">
    <source>
        <dbReference type="ARBA" id="ARBA00022679"/>
    </source>
</evidence>
<name>A0ABX5MG17_9BURK</name>
<proteinExistence type="predicted"/>